<dbReference type="EC" id="3.6.4.6" evidence="3"/>
<keyword evidence="4" id="KW-0813">Transport</keyword>
<dbReference type="Pfam" id="PF09336">
    <property type="entry name" value="Vps4_C"/>
    <property type="match status" value="1"/>
</dbReference>
<dbReference type="InterPro" id="IPR003959">
    <property type="entry name" value="ATPase_AAA_core"/>
</dbReference>
<name>A0AAV1FG30_XYRNO</name>
<comment type="similarity">
    <text evidence="2 13">Belongs to the AAA ATPase family.</text>
</comment>
<keyword evidence="18" id="KW-1185">Reference proteome</keyword>
<dbReference type="InterPro" id="IPR003960">
    <property type="entry name" value="ATPase_AAA_CS"/>
</dbReference>
<dbReference type="Gene3D" id="1.10.8.60">
    <property type="match status" value="1"/>
</dbReference>
<evidence type="ECO:0000256" key="5">
    <source>
        <dbReference type="ARBA" id="ARBA00022618"/>
    </source>
</evidence>
<keyword evidence="8" id="KW-0378">Hydrolase</keyword>
<keyword evidence="9 13" id="KW-0067">ATP-binding</keyword>
<evidence type="ECO:0000256" key="1">
    <source>
        <dbReference type="ARBA" id="ARBA00004633"/>
    </source>
</evidence>
<dbReference type="PROSITE" id="PS00674">
    <property type="entry name" value="AAA"/>
    <property type="match status" value="1"/>
</dbReference>
<evidence type="ECO:0000256" key="7">
    <source>
        <dbReference type="ARBA" id="ARBA00022753"/>
    </source>
</evidence>
<dbReference type="EMBL" id="OY660870">
    <property type="protein sequence ID" value="CAJ1060033.1"/>
    <property type="molecule type" value="Genomic_DNA"/>
</dbReference>
<dbReference type="InterPro" id="IPR041569">
    <property type="entry name" value="AAA_lid_3"/>
</dbReference>
<keyword evidence="6 13" id="KW-0547">Nucleotide-binding</keyword>
<feature type="domain" description="MIT" evidence="16">
    <location>
        <begin position="2"/>
        <end position="80"/>
    </location>
</feature>
<dbReference type="GO" id="GO:0005524">
    <property type="term" value="F:ATP binding"/>
    <property type="evidence" value="ECO:0007669"/>
    <property type="project" value="UniProtKB-KW"/>
</dbReference>
<keyword evidence="7" id="KW-0967">Endosome</keyword>
<dbReference type="InterPro" id="IPR015415">
    <property type="entry name" value="Spast_Vps4_C"/>
</dbReference>
<organism evidence="17 18">
    <name type="scientific">Xyrichtys novacula</name>
    <name type="common">Pearly razorfish</name>
    <name type="synonym">Hemipteronotus novacula</name>
    <dbReference type="NCBI Taxonomy" id="13765"/>
    <lineage>
        <taxon>Eukaryota</taxon>
        <taxon>Metazoa</taxon>
        <taxon>Chordata</taxon>
        <taxon>Craniata</taxon>
        <taxon>Vertebrata</taxon>
        <taxon>Euteleostomi</taxon>
        <taxon>Actinopterygii</taxon>
        <taxon>Neopterygii</taxon>
        <taxon>Teleostei</taxon>
        <taxon>Neoteleostei</taxon>
        <taxon>Acanthomorphata</taxon>
        <taxon>Eupercaria</taxon>
        <taxon>Labriformes</taxon>
        <taxon>Labridae</taxon>
        <taxon>Xyrichtys</taxon>
    </lineage>
</organism>
<dbReference type="CDD" id="cd19521">
    <property type="entry name" value="RecA-like_VPS4"/>
    <property type="match status" value="1"/>
</dbReference>
<dbReference type="InterPro" id="IPR050304">
    <property type="entry name" value="MT-severing_AAA_ATPase"/>
</dbReference>
<feature type="compositionally biased region" description="Basic and acidic residues" evidence="14">
    <location>
        <begin position="74"/>
        <end position="95"/>
    </location>
</feature>
<dbReference type="Gene3D" id="3.40.50.300">
    <property type="entry name" value="P-loop containing nucleotide triphosphate hydrolases"/>
    <property type="match status" value="1"/>
</dbReference>
<dbReference type="InterPro" id="IPR036181">
    <property type="entry name" value="MIT_dom_sf"/>
</dbReference>
<evidence type="ECO:0000256" key="4">
    <source>
        <dbReference type="ARBA" id="ARBA00022448"/>
    </source>
</evidence>
<dbReference type="Pfam" id="PF17862">
    <property type="entry name" value="AAA_lid_3"/>
    <property type="match status" value="1"/>
</dbReference>
<evidence type="ECO:0000256" key="6">
    <source>
        <dbReference type="ARBA" id="ARBA00022741"/>
    </source>
</evidence>
<dbReference type="InterPro" id="IPR027417">
    <property type="entry name" value="P-loop_NTPase"/>
</dbReference>
<dbReference type="SMART" id="SM00382">
    <property type="entry name" value="AAA"/>
    <property type="match status" value="1"/>
</dbReference>
<evidence type="ECO:0000256" key="3">
    <source>
        <dbReference type="ARBA" id="ARBA00012674"/>
    </source>
</evidence>
<accession>A0AAV1FG30</accession>
<keyword evidence="11" id="KW-0472">Membrane</keyword>
<feature type="domain" description="AAA+ ATPase" evidence="15">
    <location>
        <begin position="159"/>
        <end position="295"/>
    </location>
</feature>
<dbReference type="Pfam" id="PF00004">
    <property type="entry name" value="AAA"/>
    <property type="match status" value="1"/>
</dbReference>
<dbReference type="Proteomes" id="UP001178508">
    <property type="component" value="Chromosome 7"/>
</dbReference>
<dbReference type="GO" id="GO:0031902">
    <property type="term" value="C:late endosome membrane"/>
    <property type="evidence" value="ECO:0007669"/>
    <property type="project" value="UniProtKB-SubCell"/>
</dbReference>
<dbReference type="GO" id="GO:0007033">
    <property type="term" value="P:vacuole organization"/>
    <property type="evidence" value="ECO:0007669"/>
    <property type="project" value="TreeGrafter"/>
</dbReference>
<dbReference type="InterPro" id="IPR007330">
    <property type="entry name" value="MIT_dom"/>
</dbReference>
<dbReference type="FunFam" id="1.20.58.80:FF:000002">
    <property type="entry name" value="Vacuolar protein sorting-associated protein 4A"/>
    <property type="match status" value="1"/>
</dbReference>
<feature type="region of interest" description="Disordered" evidence="14">
    <location>
        <begin position="74"/>
        <end position="105"/>
    </location>
</feature>
<dbReference type="Gene3D" id="1.20.58.80">
    <property type="entry name" value="Phosphotransferase system, lactose/cellobiose-type IIA subunit"/>
    <property type="match status" value="1"/>
</dbReference>
<dbReference type="GO" id="GO:0015031">
    <property type="term" value="P:protein transport"/>
    <property type="evidence" value="ECO:0007669"/>
    <property type="project" value="UniProtKB-KW"/>
</dbReference>
<protein>
    <recommendedName>
        <fullName evidence="3">vesicle-fusing ATPase</fullName>
        <ecNumber evidence="3">3.6.4.6</ecNumber>
    </recommendedName>
</protein>
<dbReference type="GO" id="GO:0016197">
    <property type="term" value="P:endosomal transport"/>
    <property type="evidence" value="ECO:0007669"/>
    <property type="project" value="TreeGrafter"/>
</dbReference>
<dbReference type="PANTHER" id="PTHR23074">
    <property type="entry name" value="AAA DOMAIN-CONTAINING"/>
    <property type="match status" value="1"/>
</dbReference>
<keyword evidence="12" id="KW-0131">Cell cycle</keyword>
<dbReference type="FunFam" id="1.10.8.60:FF:000015">
    <property type="entry name" value="vacuolar protein sorting-associated protein 4A"/>
    <property type="match status" value="1"/>
</dbReference>
<evidence type="ECO:0000259" key="16">
    <source>
        <dbReference type="SMART" id="SM00745"/>
    </source>
</evidence>
<gene>
    <name evidence="17" type="ORF">XNOV1_A033285</name>
</gene>
<evidence type="ECO:0000256" key="2">
    <source>
        <dbReference type="ARBA" id="ARBA00006914"/>
    </source>
</evidence>
<evidence type="ECO:0000313" key="17">
    <source>
        <dbReference type="EMBL" id="CAJ1060033.1"/>
    </source>
</evidence>
<evidence type="ECO:0000259" key="15">
    <source>
        <dbReference type="SMART" id="SM00382"/>
    </source>
</evidence>
<comment type="subcellular location">
    <subcellularLocation>
        <location evidence="1">Late endosome membrane</location>
        <topology evidence="1">Peripheral membrane protein</topology>
    </subcellularLocation>
</comment>
<evidence type="ECO:0000256" key="12">
    <source>
        <dbReference type="ARBA" id="ARBA00023306"/>
    </source>
</evidence>
<dbReference type="SUPFAM" id="SSF116846">
    <property type="entry name" value="MIT domain"/>
    <property type="match status" value="1"/>
</dbReference>
<evidence type="ECO:0000256" key="10">
    <source>
        <dbReference type="ARBA" id="ARBA00022927"/>
    </source>
</evidence>
<dbReference type="PANTHER" id="PTHR23074:SF72">
    <property type="entry name" value="VACUOLAR PROTEIN SORTING-ASSOCIATED PROTEIN 4B"/>
    <property type="match status" value="1"/>
</dbReference>
<reference evidence="17" key="1">
    <citation type="submission" date="2023-08" db="EMBL/GenBank/DDBJ databases">
        <authorList>
            <person name="Alioto T."/>
            <person name="Alioto T."/>
            <person name="Gomez Garrido J."/>
        </authorList>
    </citation>
    <scope>NUCLEOTIDE SEQUENCE</scope>
</reference>
<evidence type="ECO:0000256" key="9">
    <source>
        <dbReference type="ARBA" id="ARBA00022840"/>
    </source>
</evidence>
<dbReference type="GO" id="GO:0051301">
    <property type="term" value="P:cell division"/>
    <property type="evidence" value="ECO:0007669"/>
    <property type="project" value="UniProtKB-KW"/>
</dbReference>
<sequence>MGGGNLQKAIDLATKASEADRAKNYEEALKYYEHAVQYFLHVVKYEAQGERAAQSIRAKCMDYLSRAEELKEYLKKKEKSPPAKPVKESQSGDKGDENDDSADAEKKKFQNQLSGAIVMEKPNIKWDDVAGLEGAKEALKEAVILPIKFPHLFQGKRTPWRGILLFGPPGTGKSYLAKAVATEANNSTFFSISSSDLVSKWLGESEKLVKSLFSMAREHKPSIIFIDEIDSLCGSRSENESEAARRIKTEFLVQMQGVGNDNEGILVLGATNIPWTLDSAIRRRFEKRIYIPLPEGPARSFMFKLNLGSTPNELTEDDFITLGKKTEGYSGADVSIIVRDALMQPVRKVQSATHFKKVSGTSRNNPDIAVDDLLTPCSPGDSEAIEMTWVDVPGDKLLEPVVCMADMLRSLSSTKPTVNEQDLEKLKKFTEDFGQEG</sequence>
<dbReference type="FunFam" id="3.40.50.300:FF:000043">
    <property type="entry name" value="Vacuolar protein sorting-associated protein 4"/>
    <property type="match status" value="1"/>
</dbReference>
<dbReference type="GO" id="GO:0016887">
    <property type="term" value="F:ATP hydrolysis activity"/>
    <property type="evidence" value="ECO:0007669"/>
    <property type="project" value="InterPro"/>
</dbReference>
<dbReference type="InterPro" id="IPR003593">
    <property type="entry name" value="AAA+_ATPase"/>
</dbReference>
<dbReference type="AlphaFoldDB" id="A0AAV1FG30"/>
<dbReference type="SMART" id="SM00745">
    <property type="entry name" value="MIT"/>
    <property type="match status" value="1"/>
</dbReference>
<evidence type="ECO:0000256" key="14">
    <source>
        <dbReference type="SAM" id="MobiDB-lite"/>
    </source>
</evidence>
<keyword evidence="5" id="KW-0132">Cell division</keyword>
<evidence type="ECO:0000256" key="11">
    <source>
        <dbReference type="ARBA" id="ARBA00023136"/>
    </source>
</evidence>
<keyword evidence="10" id="KW-0653">Protein transport</keyword>
<evidence type="ECO:0000256" key="13">
    <source>
        <dbReference type="RuleBase" id="RU003651"/>
    </source>
</evidence>
<dbReference type="Pfam" id="PF04212">
    <property type="entry name" value="MIT"/>
    <property type="match status" value="1"/>
</dbReference>
<evidence type="ECO:0000313" key="18">
    <source>
        <dbReference type="Proteomes" id="UP001178508"/>
    </source>
</evidence>
<dbReference type="SUPFAM" id="SSF52540">
    <property type="entry name" value="P-loop containing nucleoside triphosphate hydrolases"/>
    <property type="match status" value="1"/>
</dbReference>
<proteinExistence type="inferred from homology"/>
<evidence type="ECO:0000256" key="8">
    <source>
        <dbReference type="ARBA" id="ARBA00022801"/>
    </source>
</evidence>